<feature type="transmembrane region" description="Helical" evidence="2">
    <location>
        <begin position="24"/>
        <end position="44"/>
    </location>
</feature>
<reference evidence="4" key="1">
    <citation type="submission" date="2025-08" db="UniProtKB">
        <authorList>
            <consortium name="RefSeq"/>
        </authorList>
    </citation>
    <scope>IDENTIFICATION</scope>
</reference>
<proteinExistence type="predicted"/>
<organism evidence="3 4">
    <name type="scientific">Elaeis guineensis var. tenera</name>
    <name type="common">Oil palm</name>
    <dbReference type="NCBI Taxonomy" id="51953"/>
    <lineage>
        <taxon>Eukaryota</taxon>
        <taxon>Viridiplantae</taxon>
        <taxon>Streptophyta</taxon>
        <taxon>Embryophyta</taxon>
        <taxon>Tracheophyta</taxon>
        <taxon>Spermatophyta</taxon>
        <taxon>Magnoliopsida</taxon>
        <taxon>Liliopsida</taxon>
        <taxon>Arecaceae</taxon>
        <taxon>Arecoideae</taxon>
        <taxon>Cocoseae</taxon>
        <taxon>Elaeidinae</taxon>
        <taxon>Elaeis</taxon>
    </lineage>
</organism>
<accession>A0A6J0PFQ6</accession>
<dbReference type="OrthoDB" id="1902388at2759"/>
<dbReference type="Proteomes" id="UP000504607">
    <property type="component" value="Unplaced"/>
</dbReference>
<evidence type="ECO:0000313" key="4">
    <source>
        <dbReference type="RefSeq" id="XP_019703464.1"/>
    </source>
</evidence>
<evidence type="ECO:0000256" key="1">
    <source>
        <dbReference type="SAM" id="MobiDB-lite"/>
    </source>
</evidence>
<keyword evidence="2" id="KW-0472">Membrane</keyword>
<gene>
    <name evidence="4" type="primary">LOC109505421</name>
</gene>
<feature type="compositionally biased region" description="Basic and acidic residues" evidence="1">
    <location>
        <begin position="97"/>
        <end position="113"/>
    </location>
</feature>
<sequence>MVICLRNNFLLYALFTSISKYFKLLIYMVPIGYIISQSVIVLCAPKYLQVHPFCVTNFSGEFAWNALKKIVLPEQDEGEEILLVSVRDPSGHWVQPRRTEEQKPKEMKPKASENKPVMTE</sequence>
<evidence type="ECO:0000313" key="3">
    <source>
        <dbReference type="Proteomes" id="UP000504607"/>
    </source>
</evidence>
<feature type="region of interest" description="Disordered" evidence="1">
    <location>
        <begin position="93"/>
        <end position="120"/>
    </location>
</feature>
<name>A0A6J0PFQ6_ELAGV</name>
<keyword evidence="2" id="KW-0812">Transmembrane</keyword>
<evidence type="ECO:0000256" key="2">
    <source>
        <dbReference type="SAM" id="Phobius"/>
    </source>
</evidence>
<dbReference type="AlphaFoldDB" id="A0A6J0PFQ6"/>
<dbReference type="InParanoid" id="A0A6J0PFQ6"/>
<keyword evidence="2" id="KW-1133">Transmembrane helix</keyword>
<keyword evidence="3" id="KW-1185">Reference proteome</keyword>
<dbReference type="RefSeq" id="XP_019703464.1">
    <property type="nucleotide sequence ID" value="XM_019847905.2"/>
</dbReference>
<protein>
    <submittedName>
        <fullName evidence="4">Uncharacterized protein LOC109505421</fullName>
    </submittedName>
</protein>